<feature type="chain" id="PRO_5011903324" description="Factor H binding protein-like C-terminal domain-containing protein" evidence="3">
    <location>
        <begin position="25"/>
        <end position="402"/>
    </location>
</feature>
<dbReference type="AlphaFoldDB" id="A0A1V3JKE2"/>
<keyword evidence="6" id="KW-1185">Reference proteome</keyword>
<feature type="compositionally biased region" description="Polar residues" evidence="2">
    <location>
        <begin position="29"/>
        <end position="38"/>
    </location>
</feature>
<proteinExistence type="predicted"/>
<organism evidence="5 6">
    <name type="scientific">Rodentibacter genomosp. 2</name>
    <dbReference type="NCBI Taxonomy" id="1908266"/>
    <lineage>
        <taxon>Bacteria</taxon>
        <taxon>Pseudomonadati</taxon>
        <taxon>Pseudomonadota</taxon>
        <taxon>Gammaproteobacteria</taxon>
        <taxon>Pasteurellales</taxon>
        <taxon>Pasteurellaceae</taxon>
        <taxon>Rodentibacter</taxon>
    </lineage>
</organism>
<dbReference type="Proteomes" id="UP000188541">
    <property type="component" value="Unassembled WGS sequence"/>
</dbReference>
<dbReference type="EMBL" id="MLHO01000025">
    <property type="protein sequence ID" value="OOF57115.1"/>
    <property type="molecule type" value="Genomic_DNA"/>
</dbReference>
<accession>A0A1V3JKE2</accession>
<comment type="caution">
    <text evidence="5">The sequence shown here is derived from an EMBL/GenBank/DDBJ whole genome shotgun (WGS) entry which is preliminary data.</text>
</comment>
<keyword evidence="3" id="KW-0732">Signal</keyword>
<evidence type="ECO:0000313" key="6">
    <source>
        <dbReference type="Proteomes" id="UP000188541"/>
    </source>
</evidence>
<evidence type="ECO:0000256" key="2">
    <source>
        <dbReference type="SAM" id="MobiDB-lite"/>
    </source>
</evidence>
<dbReference type="Pfam" id="PF08794">
    <property type="entry name" value="FHBP_C"/>
    <property type="match status" value="1"/>
</dbReference>
<name>A0A1V3JKE2_9PAST</name>
<evidence type="ECO:0000256" key="3">
    <source>
        <dbReference type="SAM" id="SignalP"/>
    </source>
</evidence>
<dbReference type="Gene3D" id="2.40.160.90">
    <property type="match status" value="1"/>
</dbReference>
<feature type="signal peptide" evidence="3">
    <location>
        <begin position="1"/>
        <end position="24"/>
    </location>
</feature>
<sequence length="402" mass="44409">MKLKNLSVATALLLALTGCGSSGGGNNNRPATPNNEIKNNQTTQNQTNQQIELNKIKSQLSQSQSEKQSIEEKLKQVNAELAKKQQALSQSTKSLQQQQEQIKVLQQEKTRLDQAIAQAQSSNTQKTQEIEMLTAEKARVESELNNVVENTAKQKQILNEFNELIKTVVENEQEQGRYSNTIGGHYTTDIDSLNNGLHTIPFVMMYSEDGEGAVAGGYSTIYKQNYSIVYGREMKFYSSDLDGFGNYRIERFVSGDKTTTLPSEGNATYRGKAFTSTTHKGDLTYNVNFATRTGSGKLSNFNAIDDIHLDEGRIGRANHNGQGFGIESSASMADGTKGEYELAFYGPNAEEIAGKAYMYKQLDNTMRVNGGTAREYNQKDEQGNVIRGTQFGFGGTRGEIQK</sequence>
<keyword evidence="1" id="KW-0175">Coiled coil</keyword>
<gene>
    <name evidence="5" type="ORF">BKK55_05340</name>
</gene>
<evidence type="ECO:0000256" key="1">
    <source>
        <dbReference type="SAM" id="Coils"/>
    </source>
</evidence>
<dbReference type="InterPro" id="IPR014902">
    <property type="entry name" value="FHBP-like_C"/>
</dbReference>
<evidence type="ECO:0000313" key="5">
    <source>
        <dbReference type="EMBL" id="OOF57115.1"/>
    </source>
</evidence>
<feature type="domain" description="Factor H binding protein-like C-terminal" evidence="4">
    <location>
        <begin position="260"/>
        <end position="356"/>
    </location>
</feature>
<evidence type="ECO:0000259" key="4">
    <source>
        <dbReference type="Pfam" id="PF08794"/>
    </source>
</evidence>
<feature type="coiled-coil region" evidence="1">
    <location>
        <begin position="53"/>
        <end position="150"/>
    </location>
</feature>
<dbReference type="InterPro" id="IPR011250">
    <property type="entry name" value="OMP/PagP_B-barrel"/>
</dbReference>
<dbReference type="RefSeq" id="WP_077543861.1">
    <property type="nucleotide sequence ID" value="NZ_MLHO01000025.1"/>
</dbReference>
<dbReference type="PROSITE" id="PS51257">
    <property type="entry name" value="PROKAR_LIPOPROTEIN"/>
    <property type="match status" value="1"/>
</dbReference>
<feature type="region of interest" description="Disordered" evidence="2">
    <location>
        <begin position="19"/>
        <end position="45"/>
    </location>
</feature>
<dbReference type="OrthoDB" id="5688196at2"/>
<reference evidence="5 6" key="1">
    <citation type="submission" date="2016-10" db="EMBL/GenBank/DDBJ databases">
        <title>Rodentibacter gen. nov. and new species.</title>
        <authorList>
            <person name="Christensen H."/>
        </authorList>
    </citation>
    <scope>NUCLEOTIDE SEQUENCE [LARGE SCALE GENOMIC DNA]</scope>
    <source>
        <strain evidence="5 6">1996246016</strain>
    </source>
</reference>
<dbReference type="STRING" id="1908266.BKK55_05340"/>
<protein>
    <recommendedName>
        <fullName evidence="4">Factor H binding protein-like C-terminal domain-containing protein</fullName>
    </recommendedName>
</protein>
<dbReference type="SUPFAM" id="SSF56925">
    <property type="entry name" value="OMPA-like"/>
    <property type="match status" value="1"/>
</dbReference>